<dbReference type="AlphaFoldDB" id="A0A0L0F9N7"/>
<evidence type="ECO:0000313" key="2">
    <source>
        <dbReference type="Proteomes" id="UP000054560"/>
    </source>
</evidence>
<reference evidence="1 2" key="1">
    <citation type="submission" date="2011-02" db="EMBL/GenBank/DDBJ databases">
        <title>The Genome Sequence of Sphaeroforma arctica JP610.</title>
        <authorList>
            <consortium name="The Broad Institute Genome Sequencing Platform"/>
            <person name="Russ C."/>
            <person name="Cuomo C."/>
            <person name="Young S.K."/>
            <person name="Zeng Q."/>
            <person name="Gargeya S."/>
            <person name="Alvarado L."/>
            <person name="Berlin A."/>
            <person name="Chapman S.B."/>
            <person name="Chen Z."/>
            <person name="Freedman E."/>
            <person name="Gellesch M."/>
            <person name="Goldberg J."/>
            <person name="Griggs A."/>
            <person name="Gujja S."/>
            <person name="Heilman E."/>
            <person name="Heiman D."/>
            <person name="Howarth C."/>
            <person name="Mehta T."/>
            <person name="Neiman D."/>
            <person name="Pearson M."/>
            <person name="Roberts A."/>
            <person name="Saif S."/>
            <person name="Shea T."/>
            <person name="Shenoy N."/>
            <person name="Sisk P."/>
            <person name="Stolte C."/>
            <person name="Sykes S."/>
            <person name="White J."/>
            <person name="Yandava C."/>
            <person name="Burger G."/>
            <person name="Gray M.W."/>
            <person name="Holland P.W.H."/>
            <person name="King N."/>
            <person name="Lang F.B.F."/>
            <person name="Roger A.J."/>
            <person name="Ruiz-Trillo I."/>
            <person name="Haas B."/>
            <person name="Nusbaum C."/>
            <person name="Birren B."/>
        </authorList>
    </citation>
    <scope>NUCLEOTIDE SEQUENCE [LARGE SCALE GENOMIC DNA]</scope>
    <source>
        <strain evidence="1 2">JP610</strain>
    </source>
</reference>
<sequence length="50" mass="5510">MKMSMDDDTMVGDATTADDVQLTTAEHVERLLQYIATSGDKLSEGQQFSQ</sequence>
<dbReference type="RefSeq" id="XP_014147153.1">
    <property type="nucleotide sequence ID" value="XM_014291678.1"/>
</dbReference>
<dbReference type="Proteomes" id="UP000054560">
    <property type="component" value="Unassembled WGS sequence"/>
</dbReference>
<feature type="non-terminal residue" evidence="1">
    <location>
        <position position="50"/>
    </location>
</feature>
<organism evidence="1 2">
    <name type="scientific">Sphaeroforma arctica JP610</name>
    <dbReference type="NCBI Taxonomy" id="667725"/>
    <lineage>
        <taxon>Eukaryota</taxon>
        <taxon>Ichthyosporea</taxon>
        <taxon>Ichthyophonida</taxon>
        <taxon>Sphaeroforma</taxon>
    </lineage>
</organism>
<proteinExistence type="predicted"/>
<evidence type="ECO:0000313" key="1">
    <source>
        <dbReference type="EMBL" id="KNC73251.1"/>
    </source>
</evidence>
<dbReference type="EMBL" id="KQ245868">
    <property type="protein sequence ID" value="KNC73251.1"/>
    <property type="molecule type" value="Genomic_DNA"/>
</dbReference>
<gene>
    <name evidence="1" type="ORF">SARC_14189</name>
</gene>
<accession>A0A0L0F9N7</accession>
<name>A0A0L0F9N7_9EUKA</name>
<keyword evidence="2" id="KW-1185">Reference proteome</keyword>
<protein>
    <submittedName>
        <fullName evidence="1">Uncharacterized protein</fullName>
    </submittedName>
</protein>
<dbReference type="GeneID" id="25914693"/>